<proteinExistence type="predicted"/>
<sequence length="119" mass="13135">MQLLEQAKFAIKLPTRNMEYQVVTSPDLGDRRRFHGDLSLQGSSAQPPRRSVTHAGVSRSSMTLPPTPPSVHSLPGRAFYPFSIVVPPTQPMPSRSPVRDVCRSKVQKANVGSKRQGEE</sequence>
<feature type="region of interest" description="Disordered" evidence="1">
    <location>
        <begin position="87"/>
        <end position="119"/>
    </location>
</feature>
<dbReference type="AlphaFoldDB" id="A0A1L9SGQ4"/>
<gene>
    <name evidence="2" type="ORF">ASPZODRAFT_16829</name>
</gene>
<evidence type="ECO:0000313" key="2">
    <source>
        <dbReference type="EMBL" id="OJJ46234.1"/>
    </source>
</evidence>
<keyword evidence="3" id="KW-1185">Reference proteome</keyword>
<name>A0A1L9SGQ4_9EURO</name>
<feature type="region of interest" description="Disordered" evidence="1">
    <location>
        <begin position="28"/>
        <end position="73"/>
    </location>
</feature>
<protein>
    <submittedName>
        <fullName evidence="2">Uncharacterized protein</fullName>
    </submittedName>
</protein>
<evidence type="ECO:0000256" key="1">
    <source>
        <dbReference type="SAM" id="MobiDB-lite"/>
    </source>
</evidence>
<evidence type="ECO:0000313" key="3">
    <source>
        <dbReference type="Proteomes" id="UP000184188"/>
    </source>
</evidence>
<reference evidence="3" key="1">
    <citation type="journal article" date="2017" name="Genome Biol.">
        <title>Comparative genomics reveals high biological diversity and specific adaptations in the industrially and medically important fungal genus Aspergillus.</title>
        <authorList>
            <person name="de Vries R.P."/>
            <person name="Riley R."/>
            <person name="Wiebenga A."/>
            <person name="Aguilar-Osorio G."/>
            <person name="Amillis S."/>
            <person name="Uchima C.A."/>
            <person name="Anderluh G."/>
            <person name="Asadollahi M."/>
            <person name="Askin M."/>
            <person name="Barry K."/>
            <person name="Battaglia E."/>
            <person name="Bayram O."/>
            <person name="Benocci T."/>
            <person name="Braus-Stromeyer S.A."/>
            <person name="Caldana C."/>
            <person name="Canovas D."/>
            <person name="Cerqueira G.C."/>
            <person name="Chen F."/>
            <person name="Chen W."/>
            <person name="Choi C."/>
            <person name="Clum A."/>
            <person name="Dos Santos R.A."/>
            <person name="Damasio A.R."/>
            <person name="Diallinas G."/>
            <person name="Emri T."/>
            <person name="Fekete E."/>
            <person name="Flipphi M."/>
            <person name="Freyberg S."/>
            <person name="Gallo A."/>
            <person name="Gournas C."/>
            <person name="Habgood R."/>
            <person name="Hainaut M."/>
            <person name="Harispe M.L."/>
            <person name="Henrissat B."/>
            <person name="Hilden K.S."/>
            <person name="Hope R."/>
            <person name="Hossain A."/>
            <person name="Karabika E."/>
            <person name="Karaffa L."/>
            <person name="Karanyi Z."/>
            <person name="Krasevec N."/>
            <person name="Kuo A."/>
            <person name="Kusch H."/>
            <person name="LaButti K."/>
            <person name="Lagendijk E.L."/>
            <person name="Lapidus A."/>
            <person name="Levasseur A."/>
            <person name="Lindquist E."/>
            <person name="Lipzen A."/>
            <person name="Logrieco A.F."/>
            <person name="MacCabe A."/>
            <person name="Maekelae M.R."/>
            <person name="Malavazi I."/>
            <person name="Melin P."/>
            <person name="Meyer V."/>
            <person name="Mielnichuk N."/>
            <person name="Miskei M."/>
            <person name="Molnar A.P."/>
            <person name="Mule G."/>
            <person name="Ngan C.Y."/>
            <person name="Orejas M."/>
            <person name="Orosz E."/>
            <person name="Ouedraogo J.P."/>
            <person name="Overkamp K.M."/>
            <person name="Park H.-S."/>
            <person name="Perrone G."/>
            <person name="Piumi F."/>
            <person name="Punt P.J."/>
            <person name="Ram A.F."/>
            <person name="Ramon A."/>
            <person name="Rauscher S."/>
            <person name="Record E."/>
            <person name="Riano-Pachon D.M."/>
            <person name="Robert V."/>
            <person name="Roehrig J."/>
            <person name="Ruller R."/>
            <person name="Salamov A."/>
            <person name="Salih N.S."/>
            <person name="Samson R.A."/>
            <person name="Sandor E."/>
            <person name="Sanguinetti M."/>
            <person name="Schuetze T."/>
            <person name="Sepcic K."/>
            <person name="Shelest E."/>
            <person name="Sherlock G."/>
            <person name="Sophianopoulou V."/>
            <person name="Squina F.M."/>
            <person name="Sun H."/>
            <person name="Susca A."/>
            <person name="Todd R.B."/>
            <person name="Tsang A."/>
            <person name="Unkles S.E."/>
            <person name="van de Wiele N."/>
            <person name="van Rossen-Uffink D."/>
            <person name="Oliveira J.V."/>
            <person name="Vesth T.C."/>
            <person name="Visser J."/>
            <person name="Yu J.-H."/>
            <person name="Zhou M."/>
            <person name="Andersen M.R."/>
            <person name="Archer D.B."/>
            <person name="Baker S.E."/>
            <person name="Benoit I."/>
            <person name="Brakhage A.A."/>
            <person name="Braus G.H."/>
            <person name="Fischer R."/>
            <person name="Frisvad J.C."/>
            <person name="Goldman G.H."/>
            <person name="Houbraken J."/>
            <person name="Oakley B."/>
            <person name="Pocsi I."/>
            <person name="Scazzocchio C."/>
            <person name="Seiboth B."/>
            <person name="vanKuyk P.A."/>
            <person name="Wortman J."/>
            <person name="Dyer P.S."/>
            <person name="Grigoriev I.V."/>
        </authorList>
    </citation>
    <scope>NUCLEOTIDE SEQUENCE [LARGE SCALE GENOMIC DNA]</scope>
    <source>
        <strain evidence="3">CBS 506.65</strain>
    </source>
</reference>
<dbReference type="GeneID" id="34613324"/>
<dbReference type="VEuPathDB" id="FungiDB:ASPZODRAFT_16829"/>
<organism evidence="2 3">
    <name type="scientific">Penicilliopsis zonata CBS 506.65</name>
    <dbReference type="NCBI Taxonomy" id="1073090"/>
    <lineage>
        <taxon>Eukaryota</taxon>
        <taxon>Fungi</taxon>
        <taxon>Dikarya</taxon>
        <taxon>Ascomycota</taxon>
        <taxon>Pezizomycotina</taxon>
        <taxon>Eurotiomycetes</taxon>
        <taxon>Eurotiomycetidae</taxon>
        <taxon>Eurotiales</taxon>
        <taxon>Aspergillaceae</taxon>
        <taxon>Penicilliopsis</taxon>
    </lineage>
</organism>
<dbReference type="RefSeq" id="XP_022580744.1">
    <property type="nucleotide sequence ID" value="XM_022726860.1"/>
</dbReference>
<dbReference type="Proteomes" id="UP000184188">
    <property type="component" value="Unassembled WGS sequence"/>
</dbReference>
<dbReference type="EMBL" id="KV878343">
    <property type="protein sequence ID" value="OJJ46234.1"/>
    <property type="molecule type" value="Genomic_DNA"/>
</dbReference>
<accession>A0A1L9SGQ4</accession>